<proteinExistence type="predicted"/>
<dbReference type="PANTHER" id="PTHR43280">
    <property type="entry name" value="ARAC-FAMILY TRANSCRIPTIONAL REGULATOR"/>
    <property type="match status" value="1"/>
</dbReference>
<feature type="domain" description="HTH araC/xylS-type" evidence="4">
    <location>
        <begin position="186"/>
        <end position="284"/>
    </location>
</feature>
<dbReference type="InterPro" id="IPR018060">
    <property type="entry name" value="HTH_AraC"/>
</dbReference>
<accession>A0A3B0APF5</accession>
<dbReference type="InterPro" id="IPR037923">
    <property type="entry name" value="HTH-like"/>
</dbReference>
<keyword evidence="6" id="KW-1185">Reference proteome</keyword>
<keyword evidence="2" id="KW-0238">DNA-binding</keyword>
<dbReference type="PROSITE" id="PS00041">
    <property type="entry name" value="HTH_ARAC_FAMILY_1"/>
    <property type="match status" value="1"/>
</dbReference>
<keyword evidence="1" id="KW-0805">Transcription regulation</keyword>
<protein>
    <submittedName>
        <fullName evidence="5">AraC family transcriptional regulator</fullName>
    </submittedName>
</protein>
<dbReference type="InterPro" id="IPR009057">
    <property type="entry name" value="Homeodomain-like_sf"/>
</dbReference>
<evidence type="ECO:0000256" key="2">
    <source>
        <dbReference type="ARBA" id="ARBA00023125"/>
    </source>
</evidence>
<dbReference type="OrthoDB" id="192171at2"/>
<reference evidence="5 6" key="1">
    <citation type="journal article" date="2007" name="Int. J. Syst. Evol. Microbiol.">
        <title>Paenibacillus ginsengarvi sp. nov., isolated from soil from ginseng cultivation.</title>
        <authorList>
            <person name="Yoon M.H."/>
            <person name="Ten L.N."/>
            <person name="Im W.T."/>
        </authorList>
    </citation>
    <scope>NUCLEOTIDE SEQUENCE [LARGE SCALE GENOMIC DNA]</scope>
    <source>
        <strain evidence="5 6">KCTC 13059</strain>
    </source>
</reference>
<gene>
    <name evidence="5" type="ORF">D7M11_35025</name>
</gene>
<dbReference type="EMBL" id="RBAH01000049">
    <property type="protein sequence ID" value="RKN62081.1"/>
    <property type="molecule type" value="Genomic_DNA"/>
</dbReference>
<dbReference type="AlphaFoldDB" id="A0A3B0APF5"/>
<evidence type="ECO:0000259" key="4">
    <source>
        <dbReference type="PROSITE" id="PS01124"/>
    </source>
</evidence>
<dbReference type="InterPro" id="IPR003313">
    <property type="entry name" value="AraC-bd"/>
</dbReference>
<name>A0A3B0APF5_9BACL</name>
<dbReference type="SMART" id="SM00342">
    <property type="entry name" value="HTH_ARAC"/>
    <property type="match status" value="1"/>
</dbReference>
<evidence type="ECO:0000313" key="5">
    <source>
        <dbReference type="EMBL" id="RKN62081.1"/>
    </source>
</evidence>
<dbReference type="Gene3D" id="1.10.10.60">
    <property type="entry name" value="Homeodomain-like"/>
    <property type="match status" value="2"/>
</dbReference>
<dbReference type="InterPro" id="IPR018062">
    <property type="entry name" value="HTH_AraC-typ_CS"/>
</dbReference>
<dbReference type="SUPFAM" id="SSF46689">
    <property type="entry name" value="Homeodomain-like"/>
    <property type="match status" value="2"/>
</dbReference>
<comment type="caution">
    <text evidence="5">The sequence shown here is derived from an EMBL/GenBank/DDBJ whole genome shotgun (WGS) entry which is preliminary data.</text>
</comment>
<dbReference type="RefSeq" id="WP_120751915.1">
    <property type="nucleotide sequence ID" value="NZ_RBAH01000049.1"/>
</dbReference>
<dbReference type="Pfam" id="PF02311">
    <property type="entry name" value="AraC_binding"/>
    <property type="match status" value="1"/>
</dbReference>
<sequence length="289" mass="33198">MQCLELAIPPLPQLIIVAHTVWKRGALHAPRSFGLYDVLFVKRGTLFMMEDDRSYEIKAGHMLVLEPNRQHRGYKPCEEETELIWLHFAHPPASRLLESGQVPWSRPCDKKIDRAFVAPAQQLYIPKFGELPLQTVWPFLSQLASLYGILVARQSANMHALFAALLDELQTLLYAGPRAPGTDLADRIEAYLRDHYVQPFDADHMAAALHFDADYVSRCLKKHTGMSALQYVHHLRIEKAQELLRTTELSVQQIADATGFGDATYLIRQFRSKTGMTPKRYRLWFQRFI</sequence>
<evidence type="ECO:0000313" key="6">
    <source>
        <dbReference type="Proteomes" id="UP000282311"/>
    </source>
</evidence>
<organism evidence="5 6">
    <name type="scientific">Paenibacillus ginsengarvi</name>
    <dbReference type="NCBI Taxonomy" id="400777"/>
    <lineage>
        <taxon>Bacteria</taxon>
        <taxon>Bacillati</taxon>
        <taxon>Bacillota</taxon>
        <taxon>Bacilli</taxon>
        <taxon>Bacillales</taxon>
        <taxon>Paenibacillaceae</taxon>
        <taxon>Paenibacillus</taxon>
    </lineage>
</organism>
<dbReference type="SUPFAM" id="SSF51215">
    <property type="entry name" value="Regulatory protein AraC"/>
    <property type="match status" value="1"/>
</dbReference>
<dbReference type="Pfam" id="PF12833">
    <property type="entry name" value="HTH_18"/>
    <property type="match status" value="1"/>
</dbReference>
<evidence type="ECO:0000256" key="1">
    <source>
        <dbReference type="ARBA" id="ARBA00023015"/>
    </source>
</evidence>
<dbReference type="PANTHER" id="PTHR43280:SF30">
    <property type="entry name" value="MMSAB OPERON REGULATORY PROTEIN"/>
    <property type="match status" value="1"/>
</dbReference>
<keyword evidence="3" id="KW-0804">Transcription</keyword>
<dbReference type="Proteomes" id="UP000282311">
    <property type="component" value="Unassembled WGS sequence"/>
</dbReference>
<evidence type="ECO:0000256" key="3">
    <source>
        <dbReference type="ARBA" id="ARBA00023163"/>
    </source>
</evidence>
<dbReference type="GO" id="GO:0043565">
    <property type="term" value="F:sequence-specific DNA binding"/>
    <property type="evidence" value="ECO:0007669"/>
    <property type="project" value="InterPro"/>
</dbReference>
<dbReference type="GO" id="GO:0003700">
    <property type="term" value="F:DNA-binding transcription factor activity"/>
    <property type="evidence" value="ECO:0007669"/>
    <property type="project" value="InterPro"/>
</dbReference>
<dbReference type="PROSITE" id="PS01124">
    <property type="entry name" value="HTH_ARAC_FAMILY_2"/>
    <property type="match status" value="1"/>
</dbReference>